<organism evidence="9 10">
    <name type="scientific">Pinctada imbricata</name>
    <name type="common">Atlantic pearl-oyster</name>
    <name type="synonym">Pinctada martensii</name>
    <dbReference type="NCBI Taxonomy" id="66713"/>
    <lineage>
        <taxon>Eukaryota</taxon>
        <taxon>Metazoa</taxon>
        <taxon>Spiralia</taxon>
        <taxon>Lophotrochozoa</taxon>
        <taxon>Mollusca</taxon>
        <taxon>Bivalvia</taxon>
        <taxon>Autobranchia</taxon>
        <taxon>Pteriomorphia</taxon>
        <taxon>Pterioida</taxon>
        <taxon>Pterioidea</taxon>
        <taxon>Pteriidae</taxon>
        <taxon>Pinctada</taxon>
    </lineage>
</organism>
<dbReference type="AlphaFoldDB" id="A0AA89C4S4"/>
<dbReference type="Gene3D" id="1.10.238.10">
    <property type="entry name" value="EF-hand"/>
    <property type="match status" value="2"/>
</dbReference>
<feature type="domain" description="EF-hand" evidence="8">
    <location>
        <begin position="4"/>
        <end position="39"/>
    </location>
</feature>
<comment type="caution">
    <text evidence="9">The sequence shown here is derived from an EMBL/GenBank/DDBJ whole genome shotgun (WGS) entry which is preliminary data.</text>
</comment>
<dbReference type="PROSITE" id="PS00018">
    <property type="entry name" value="EF_HAND_1"/>
    <property type="match status" value="4"/>
</dbReference>
<dbReference type="InterPro" id="IPR002048">
    <property type="entry name" value="EF_hand_dom"/>
</dbReference>
<evidence type="ECO:0000313" key="9">
    <source>
        <dbReference type="EMBL" id="KAK3108924.1"/>
    </source>
</evidence>
<evidence type="ECO:0000313" key="10">
    <source>
        <dbReference type="Proteomes" id="UP001186944"/>
    </source>
</evidence>
<evidence type="ECO:0000256" key="5">
    <source>
        <dbReference type="ARBA" id="ARBA00023179"/>
    </source>
</evidence>
<evidence type="ECO:0000259" key="8">
    <source>
        <dbReference type="PROSITE" id="PS50222"/>
    </source>
</evidence>
<proteinExistence type="predicted"/>
<evidence type="ECO:0000256" key="2">
    <source>
        <dbReference type="ARBA" id="ARBA00022837"/>
    </source>
</evidence>
<dbReference type="FunFam" id="1.10.238.10:FF:000003">
    <property type="entry name" value="Calmodulin A"/>
    <property type="match status" value="1"/>
</dbReference>
<gene>
    <name evidence="9" type="ORF">FSP39_018779</name>
</gene>
<evidence type="ECO:0000256" key="1">
    <source>
        <dbReference type="ARBA" id="ARBA00022737"/>
    </source>
</evidence>
<evidence type="ECO:0000256" key="6">
    <source>
        <dbReference type="ARBA" id="ARBA00049593"/>
    </source>
</evidence>
<keyword evidence="4" id="KW-0505">Motor protein</keyword>
<dbReference type="EMBL" id="VSWD01000001">
    <property type="protein sequence ID" value="KAK3108924.1"/>
    <property type="molecule type" value="Genomic_DNA"/>
</dbReference>
<dbReference type="PANTHER" id="PTHR23050">
    <property type="entry name" value="CALCIUM BINDING PROTEIN"/>
    <property type="match status" value="1"/>
</dbReference>
<keyword evidence="3" id="KW-0518">Myosin</keyword>
<keyword evidence="2" id="KW-0106">Calcium</keyword>
<dbReference type="Proteomes" id="UP001186944">
    <property type="component" value="Unassembled WGS sequence"/>
</dbReference>
<feature type="domain" description="EF-hand" evidence="8">
    <location>
        <begin position="76"/>
        <end position="111"/>
    </location>
</feature>
<name>A0AA89C4S4_PINIB</name>
<evidence type="ECO:0000256" key="4">
    <source>
        <dbReference type="ARBA" id="ARBA00023175"/>
    </source>
</evidence>
<dbReference type="PROSITE" id="PS50222">
    <property type="entry name" value="EF_HAND_2"/>
    <property type="match status" value="3"/>
</dbReference>
<dbReference type="Pfam" id="PF13499">
    <property type="entry name" value="EF-hand_7"/>
    <property type="match status" value="2"/>
</dbReference>
<dbReference type="InterPro" id="IPR050145">
    <property type="entry name" value="Centrin_CML-like"/>
</dbReference>
<dbReference type="InterPro" id="IPR018247">
    <property type="entry name" value="EF_Hand_1_Ca_BS"/>
</dbReference>
<evidence type="ECO:0000256" key="3">
    <source>
        <dbReference type="ARBA" id="ARBA00023123"/>
    </source>
</evidence>
<dbReference type="CDD" id="cd00051">
    <property type="entry name" value="EFh"/>
    <property type="match status" value="1"/>
</dbReference>
<dbReference type="GO" id="GO:0005509">
    <property type="term" value="F:calcium ion binding"/>
    <property type="evidence" value="ECO:0007669"/>
    <property type="project" value="InterPro"/>
</dbReference>
<evidence type="ECO:0000256" key="7">
    <source>
        <dbReference type="ARBA" id="ARBA00078496"/>
    </source>
</evidence>
<keyword evidence="5" id="KW-0514">Muscle protein</keyword>
<feature type="domain" description="EF-hand" evidence="8">
    <location>
        <begin position="113"/>
        <end position="146"/>
    </location>
</feature>
<protein>
    <recommendedName>
        <fullName evidence="7">Sulfhydryl light chain</fullName>
    </recommendedName>
</protein>
<reference evidence="9" key="1">
    <citation type="submission" date="2019-08" db="EMBL/GenBank/DDBJ databases">
        <title>The improved chromosome-level genome for the pearl oyster Pinctada fucata martensii using PacBio sequencing and Hi-C.</title>
        <authorList>
            <person name="Zheng Z."/>
        </authorList>
    </citation>
    <scope>NUCLEOTIDE SEQUENCE</scope>
    <source>
        <strain evidence="9">ZZ-2019</strain>
        <tissue evidence="9">Adductor muscle</tissue>
    </source>
</reference>
<sequence length="150" mass="17241">MADEQRKFWGDFFDKCDKDKSGTMTVDELKAKLQQINPDITDAQVCDMFVGVDTDGSKDVTKKEFLTEMMKKNAKESKAEYEKIFQKWDKDGSGTLTRDELKKAVLEKRHFNEDEIDDMLAQADKNGDGVINYCEFMKYMCGEQSSQKAS</sequence>
<dbReference type="InterPro" id="IPR011992">
    <property type="entry name" value="EF-hand-dom_pair"/>
</dbReference>
<keyword evidence="1" id="KW-0677">Repeat</keyword>
<comment type="function">
    <text evidence="6">In molluscan muscle, calcium regulation is associated with myosin rather than with actin. Muscle myosin contains two types of light chains: the catalytic light chain, essential for ATPase activity, and the regulatory light chain, a calcium-binding protein responsible for Ca(2+) dependent binding and Ca(2+) dependent Mg-ATPase activity.</text>
</comment>
<accession>A0AA89C4S4</accession>
<dbReference type="GO" id="GO:0016459">
    <property type="term" value="C:myosin complex"/>
    <property type="evidence" value="ECO:0007669"/>
    <property type="project" value="UniProtKB-KW"/>
</dbReference>
<keyword evidence="10" id="KW-1185">Reference proteome</keyword>
<dbReference type="SUPFAM" id="SSF47473">
    <property type="entry name" value="EF-hand"/>
    <property type="match status" value="1"/>
</dbReference>
<dbReference type="SMART" id="SM00054">
    <property type="entry name" value="EFh"/>
    <property type="match status" value="4"/>
</dbReference>